<evidence type="ECO:0000256" key="1">
    <source>
        <dbReference type="ARBA" id="ARBA00022614"/>
    </source>
</evidence>
<accession>A0A182XTX9</accession>
<evidence type="ECO:0008006" key="5">
    <source>
        <dbReference type="Google" id="ProtNLM"/>
    </source>
</evidence>
<dbReference type="STRING" id="34691.A0A182XTX9"/>
<protein>
    <recommendedName>
        <fullName evidence="5">Leucine rich immune protein (Coil-less)</fullName>
    </recommendedName>
</protein>
<evidence type="ECO:0000313" key="3">
    <source>
        <dbReference type="EnsemblMetazoa" id="AQUA015260-PA"/>
    </source>
</evidence>
<dbReference type="InterPro" id="IPR032675">
    <property type="entry name" value="LRR_dom_sf"/>
</dbReference>
<keyword evidence="1" id="KW-0433">Leucine-rich repeat</keyword>
<keyword evidence="2" id="KW-0677">Repeat</keyword>
<dbReference type="Gene3D" id="3.80.10.10">
    <property type="entry name" value="Ribonuclease Inhibitor"/>
    <property type="match status" value="1"/>
</dbReference>
<dbReference type="VEuPathDB" id="VectorBase:AQUA015260"/>
<proteinExistence type="predicted"/>
<dbReference type="InterPro" id="IPR003591">
    <property type="entry name" value="Leu-rich_rpt_typical-subtyp"/>
</dbReference>
<dbReference type="Proteomes" id="UP000076407">
    <property type="component" value="Unassembled WGS sequence"/>
</dbReference>
<dbReference type="SMART" id="SM00364">
    <property type="entry name" value="LRR_BAC"/>
    <property type="match status" value="5"/>
</dbReference>
<name>A0A182XTX9_ANOQN</name>
<dbReference type="AlphaFoldDB" id="A0A182XTX9"/>
<sequence>MLFKANHSRIMCCFVQFSTKKDVVRWIFQLNQLILLAAYANGFDVQLTFYTDHRQLEVVCFQKPNFKLLGNLPNLPSFNFKDLTYRDCPLPINNQTFVEQLSVFLDSTRLYSIRRLFFIDNAHLSDMETLEPQLFAGLQNLKLLSMKNPSSMPLDNPLMFKHLVKLKKIKYDRRNRDFPEQSYKLVSNMPKLKILSIYNNSLKHISQFTELPKLVNLNISSNQLVTLNDDVFYGLPKLKILDLSFNNLTRLTTRLFNRNMKLRVFLADNQQSSGVIIENNVFAGLKKLEVVSLSNCKIIALPNGIFDDCIQLIKVNLSHNKLQNLPENILRSSYLTELHLQNNELMSMLPDFLFRDATNLRILRLGFNSIETLNK</sequence>
<organism evidence="3 4">
    <name type="scientific">Anopheles quadriannulatus</name>
    <name type="common">Mosquito</name>
    <dbReference type="NCBI Taxonomy" id="34691"/>
    <lineage>
        <taxon>Eukaryota</taxon>
        <taxon>Metazoa</taxon>
        <taxon>Ecdysozoa</taxon>
        <taxon>Arthropoda</taxon>
        <taxon>Hexapoda</taxon>
        <taxon>Insecta</taxon>
        <taxon>Pterygota</taxon>
        <taxon>Neoptera</taxon>
        <taxon>Endopterygota</taxon>
        <taxon>Diptera</taxon>
        <taxon>Nematocera</taxon>
        <taxon>Culicoidea</taxon>
        <taxon>Culicidae</taxon>
        <taxon>Anophelinae</taxon>
        <taxon>Anopheles</taxon>
    </lineage>
</organism>
<dbReference type="SUPFAM" id="SSF52047">
    <property type="entry name" value="RNI-like"/>
    <property type="match status" value="1"/>
</dbReference>
<dbReference type="SMART" id="SM00369">
    <property type="entry name" value="LRR_TYP"/>
    <property type="match status" value="6"/>
</dbReference>
<keyword evidence="4" id="KW-1185">Reference proteome</keyword>
<dbReference type="SUPFAM" id="SSF52058">
    <property type="entry name" value="L domain-like"/>
    <property type="match status" value="1"/>
</dbReference>
<dbReference type="PROSITE" id="PS51450">
    <property type="entry name" value="LRR"/>
    <property type="match status" value="2"/>
</dbReference>
<evidence type="ECO:0000256" key="2">
    <source>
        <dbReference type="ARBA" id="ARBA00022737"/>
    </source>
</evidence>
<reference evidence="3" key="1">
    <citation type="submission" date="2020-05" db="UniProtKB">
        <authorList>
            <consortium name="EnsemblMetazoa"/>
        </authorList>
    </citation>
    <scope>IDENTIFICATION</scope>
    <source>
        <strain evidence="3">SANGQUA</strain>
    </source>
</reference>
<dbReference type="EnsemblMetazoa" id="AQUA015260-RA">
    <property type="protein sequence ID" value="AQUA015260-PA"/>
    <property type="gene ID" value="AQUA015260"/>
</dbReference>
<dbReference type="InterPro" id="IPR001611">
    <property type="entry name" value="Leu-rich_rpt"/>
</dbReference>
<dbReference type="PANTHER" id="PTHR24366">
    <property type="entry name" value="IG(IMMUNOGLOBULIN) AND LRR(LEUCINE RICH REPEAT) DOMAINS"/>
    <property type="match status" value="1"/>
</dbReference>
<evidence type="ECO:0000313" key="4">
    <source>
        <dbReference type="Proteomes" id="UP000076407"/>
    </source>
</evidence>
<dbReference type="Pfam" id="PF13855">
    <property type="entry name" value="LRR_8"/>
    <property type="match status" value="2"/>
</dbReference>